<dbReference type="Proteomes" id="UP000233837">
    <property type="component" value="Unassembled WGS sequence"/>
</dbReference>
<gene>
    <name evidence="2" type="ORF">MA16_Dca015743</name>
</gene>
<dbReference type="AlphaFoldDB" id="A0A2I0WHU6"/>
<keyword evidence="3" id="KW-1185">Reference proteome</keyword>
<feature type="region of interest" description="Disordered" evidence="1">
    <location>
        <begin position="1"/>
        <end position="37"/>
    </location>
</feature>
<sequence>MEGLKSGEGRRPGGGLTKVGLKSGGDRRPDGSPVAIDNRRWSNEGWAEVWRQARWTVGGRVEVLRPGCGPTAVDGSSLVVVLELLKPQSSLQSLAKSPPHVENKGLFIDFMSDTLRKYREDPGQV</sequence>
<dbReference type="EMBL" id="KZ502628">
    <property type="protein sequence ID" value="PKU75221.1"/>
    <property type="molecule type" value="Genomic_DNA"/>
</dbReference>
<accession>A0A2I0WHU6</accession>
<reference evidence="2 3" key="1">
    <citation type="journal article" date="2016" name="Sci. Rep.">
        <title>The Dendrobium catenatum Lindl. genome sequence provides insights into polysaccharide synthase, floral development and adaptive evolution.</title>
        <authorList>
            <person name="Zhang G.Q."/>
            <person name="Xu Q."/>
            <person name="Bian C."/>
            <person name="Tsai W.C."/>
            <person name="Yeh C.M."/>
            <person name="Liu K.W."/>
            <person name="Yoshida K."/>
            <person name="Zhang L.S."/>
            <person name="Chang S.B."/>
            <person name="Chen F."/>
            <person name="Shi Y."/>
            <person name="Su Y.Y."/>
            <person name="Zhang Y.Q."/>
            <person name="Chen L.J."/>
            <person name="Yin Y."/>
            <person name="Lin M."/>
            <person name="Huang H."/>
            <person name="Deng H."/>
            <person name="Wang Z.W."/>
            <person name="Zhu S.L."/>
            <person name="Zhao X."/>
            <person name="Deng C."/>
            <person name="Niu S.C."/>
            <person name="Huang J."/>
            <person name="Wang M."/>
            <person name="Liu G.H."/>
            <person name="Yang H.J."/>
            <person name="Xiao X.J."/>
            <person name="Hsiao Y.Y."/>
            <person name="Wu W.L."/>
            <person name="Chen Y.Y."/>
            <person name="Mitsuda N."/>
            <person name="Ohme-Takagi M."/>
            <person name="Luo Y.B."/>
            <person name="Van de Peer Y."/>
            <person name="Liu Z.J."/>
        </authorList>
    </citation>
    <scope>NUCLEOTIDE SEQUENCE [LARGE SCALE GENOMIC DNA]</scope>
    <source>
        <tissue evidence="2">The whole plant</tissue>
    </source>
</reference>
<name>A0A2I0WHU6_9ASPA</name>
<organism evidence="2 3">
    <name type="scientific">Dendrobium catenatum</name>
    <dbReference type="NCBI Taxonomy" id="906689"/>
    <lineage>
        <taxon>Eukaryota</taxon>
        <taxon>Viridiplantae</taxon>
        <taxon>Streptophyta</taxon>
        <taxon>Embryophyta</taxon>
        <taxon>Tracheophyta</taxon>
        <taxon>Spermatophyta</taxon>
        <taxon>Magnoliopsida</taxon>
        <taxon>Liliopsida</taxon>
        <taxon>Asparagales</taxon>
        <taxon>Orchidaceae</taxon>
        <taxon>Epidendroideae</taxon>
        <taxon>Malaxideae</taxon>
        <taxon>Dendrobiinae</taxon>
        <taxon>Dendrobium</taxon>
    </lineage>
</organism>
<evidence type="ECO:0000313" key="2">
    <source>
        <dbReference type="EMBL" id="PKU75221.1"/>
    </source>
</evidence>
<protein>
    <submittedName>
        <fullName evidence="2">Uncharacterized protein</fullName>
    </submittedName>
</protein>
<reference evidence="2 3" key="2">
    <citation type="journal article" date="2017" name="Nature">
        <title>The Apostasia genome and the evolution of orchids.</title>
        <authorList>
            <person name="Zhang G.Q."/>
            <person name="Liu K.W."/>
            <person name="Li Z."/>
            <person name="Lohaus R."/>
            <person name="Hsiao Y.Y."/>
            <person name="Niu S.C."/>
            <person name="Wang J.Y."/>
            <person name="Lin Y.C."/>
            <person name="Xu Q."/>
            <person name="Chen L.J."/>
            <person name="Yoshida K."/>
            <person name="Fujiwara S."/>
            <person name="Wang Z.W."/>
            <person name="Zhang Y.Q."/>
            <person name="Mitsuda N."/>
            <person name="Wang M."/>
            <person name="Liu G.H."/>
            <person name="Pecoraro L."/>
            <person name="Huang H.X."/>
            <person name="Xiao X.J."/>
            <person name="Lin M."/>
            <person name="Wu X.Y."/>
            <person name="Wu W.L."/>
            <person name="Chen Y.Y."/>
            <person name="Chang S.B."/>
            <person name="Sakamoto S."/>
            <person name="Ohme-Takagi M."/>
            <person name="Yagi M."/>
            <person name="Zeng S.J."/>
            <person name="Shen C.Y."/>
            <person name="Yeh C.M."/>
            <person name="Luo Y.B."/>
            <person name="Tsai W.C."/>
            <person name="Van de Peer Y."/>
            <person name="Liu Z.J."/>
        </authorList>
    </citation>
    <scope>NUCLEOTIDE SEQUENCE [LARGE SCALE GENOMIC DNA]</scope>
    <source>
        <tissue evidence="2">The whole plant</tissue>
    </source>
</reference>
<evidence type="ECO:0000256" key="1">
    <source>
        <dbReference type="SAM" id="MobiDB-lite"/>
    </source>
</evidence>
<proteinExistence type="predicted"/>
<evidence type="ECO:0000313" key="3">
    <source>
        <dbReference type="Proteomes" id="UP000233837"/>
    </source>
</evidence>
<feature type="compositionally biased region" description="Basic and acidic residues" evidence="1">
    <location>
        <begin position="1"/>
        <end position="11"/>
    </location>
</feature>